<protein>
    <recommendedName>
        <fullName evidence="4">Putative gamma-glutamylcyclotransferase</fullName>
    </recommendedName>
</protein>
<comment type="similarity">
    <text evidence="2">Belongs to the gamma-glutamylcyclotransferase family.</text>
</comment>
<proteinExistence type="inferred from homology"/>
<dbReference type="Proteomes" id="UP001141806">
    <property type="component" value="Unassembled WGS sequence"/>
</dbReference>
<sequence length="230" mass="26746">MAFFFPSDIRLRSEGRIYCSLYCRRRNLEPLQKPRVVVHSLRYRAELVSVENQCRMASSALSHPHGPHNVFVYGSLLADEVVRVLLKRVPESSPAILQDYHRFSIRGRVYPAILHVENKKVTGRVLLGITDPELNVLDTFEDVEYERSTVDVSLIENSKPLQANAYVWGNKNDPNLYGEWDFEEWKKMHMNDFLKMTDGFMEELGQSDSKTRVETYETFFQPADEKPNMP</sequence>
<gene>
    <name evidence="6" type="ORF">NE237_023676</name>
</gene>
<dbReference type="OrthoDB" id="1044435at2759"/>
<evidence type="ECO:0000313" key="7">
    <source>
        <dbReference type="Proteomes" id="UP001141806"/>
    </source>
</evidence>
<dbReference type="InterPro" id="IPR013024">
    <property type="entry name" value="GGCT-like"/>
</dbReference>
<dbReference type="EMBL" id="JAMYWD010000008">
    <property type="protein sequence ID" value="KAJ4963737.1"/>
    <property type="molecule type" value="Genomic_DNA"/>
</dbReference>
<dbReference type="InterPro" id="IPR045038">
    <property type="entry name" value="AIG2-like"/>
</dbReference>
<dbReference type="CDD" id="cd06661">
    <property type="entry name" value="GGCT_like"/>
    <property type="match status" value="1"/>
</dbReference>
<dbReference type="AlphaFoldDB" id="A0A9Q0K5M1"/>
<dbReference type="InterPro" id="IPR009288">
    <property type="entry name" value="AIG2-like_dom"/>
</dbReference>
<evidence type="ECO:0000313" key="6">
    <source>
        <dbReference type="EMBL" id="KAJ4963737.1"/>
    </source>
</evidence>
<evidence type="ECO:0000256" key="4">
    <source>
        <dbReference type="ARBA" id="ARBA00030602"/>
    </source>
</evidence>
<keyword evidence="3" id="KW-0808">Transferase</keyword>
<evidence type="ECO:0000256" key="2">
    <source>
        <dbReference type="ARBA" id="ARBA00008861"/>
    </source>
</evidence>
<comment type="function">
    <text evidence="1">Putative gamma-glutamylcyclotransferase.</text>
</comment>
<dbReference type="PANTHER" id="PTHR31544">
    <property type="entry name" value="AIG2-LIKE PROTEIN D"/>
    <property type="match status" value="1"/>
</dbReference>
<evidence type="ECO:0000256" key="3">
    <source>
        <dbReference type="ARBA" id="ARBA00022679"/>
    </source>
</evidence>
<dbReference type="Gene3D" id="3.10.490.10">
    <property type="entry name" value="Gamma-glutamyl cyclotransferase-like"/>
    <property type="match status" value="1"/>
</dbReference>
<dbReference type="PANTHER" id="PTHR31544:SF2">
    <property type="entry name" value="AIG2-LIKE PROTEIN D"/>
    <property type="match status" value="1"/>
</dbReference>
<feature type="domain" description="Gamma-glutamylcyclotransferase AIG2-like" evidence="5">
    <location>
        <begin position="70"/>
        <end position="181"/>
    </location>
</feature>
<dbReference type="Pfam" id="PF06094">
    <property type="entry name" value="GGACT"/>
    <property type="match status" value="1"/>
</dbReference>
<dbReference type="InterPro" id="IPR036568">
    <property type="entry name" value="GGCT-like_sf"/>
</dbReference>
<organism evidence="6 7">
    <name type="scientific">Protea cynaroides</name>
    <dbReference type="NCBI Taxonomy" id="273540"/>
    <lineage>
        <taxon>Eukaryota</taxon>
        <taxon>Viridiplantae</taxon>
        <taxon>Streptophyta</taxon>
        <taxon>Embryophyta</taxon>
        <taxon>Tracheophyta</taxon>
        <taxon>Spermatophyta</taxon>
        <taxon>Magnoliopsida</taxon>
        <taxon>Proteales</taxon>
        <taxon>Proteaceae</taxon>
        <taxon>Protea</taxon>
    </lineage>
</organism>
<dbReference type="SUPFAM" id="SSF110857">
    <property type="entry name" value="Gamma-glutamyl cyclotransferase-like"/>
    <property type="match status" value="1"/>
</dbReference>
<dbReference type="Gene3D" id="6.10.250.210">
    <property type="match status" value="1"/>
</dbReference>
<evidence type="ECO:0000256" key="1">
    <source>
        <dbReference type="ARBA" id="ARBA00002782"/>
    </source>
</evidence>
<reference evidence="6" key="1">
    <citation type="journal article" date="2023" name="Plant J.">
        <title>The genome of the king protea, Protea cynaroides.</title>
        <authorList>
            <person name="Chang J."/>
            <person name="Duong T.A."/>
            <person name="Schoeman C."/>
            <person name="Ma X."/>
            <person name="Roodt D."/>
            <person name="Barker N."/>
            <person name="Li Z."/>
            <person name="Van de Peer Y."/>
            <person name="Mizrachi E."/>
        </authorList>
    </citation>
    <scope>NUCLEOTIDE SEQUENCE</scope>
    <source>
        <tissue evidence="6">Young leaves</tissue>
    </source>
</reference>
<dbReference type="GO" id="GO:0016740">
    <property type="term" value="F:transferase activity"/>
    <property type="evidence" value="ECO:0007669"/>
    <property type="project" value="UniProtKB-KW"/>
</dbReference>
<keyword evidence="7" id="KW-1185">Reference proteome</keyword>
<accession>A0A9Q0K5M1</accession>
<comment type="caution">
    <text evidence="6">The sequence shown here is derived from an EMBL/GenBank/DDBJ whole genome shotgun (WGS) entry which is preliminary data.</text>
</comment>
<evidence type="ECO:0000259" key="5">
    <source>
        <dbReference type="Pfam" id="PF06094"/>
    </source>
</evidence>
<name>A0A9Q0K5M1_9MAGN</name>